<keyword evidence="7" id="KW-1185">Reference proteome</keyword>
<dbReference type="InterPro" id="IPR013655">
    <property type="entry name" value="PAS_fold_3"/>
</dbReference>
<dbReference type="InterPro" id="IPR013656">
    <property type="entry name" value="PAS_4"/>
</dbReference>
<dbReference type="InterPro" id="IPR001610">
    <property type="entry name" value="PAC"/>
</dbReference>
<dbReference type="Gene3D" id="3.30.70.270">
    <property type="match status" value="1"/>
</dbReference>
<dbReference type="FunFam" id="3.30.70.270:FF:000001">
    <property type="entry name" value="Diguanylate cyclase domain protein"/>
    <property type="match status" value="1"/>
</dbReference>
<feature type="domain" description="PAC" evidence="3">
    <location>
        <begin position="336"/>
        <end position="389"/>
    </location>
</feature>
<evidence type="ECO:0000259" key="2">
    <source>
        <dbReference type="PROSITE" id="PS50112"/>
    </source>
</evidence>
<dbReference type="SUPFAM" id="SSF55073">
    <property type="entry name" value="Nucleotide cyclase"/>
    <property type="match status" value="1"/>
</dbReference>
<dbReference type="NCBIfam" id="TIGR00229">
    <property type="entry name" value="sensory_box"/>
    <property type="match status" value="4"/>
</dbReference>
<dbReference type="PANTHER" id="PTHR44757">
    <property type="entry name" value="DIGUANYLATE CYCLASE DGCP"/>
    <property type="match status" value="1"/>
</dbReference>
<comment type="caution">
    <text evidence="6">The sequence shown here is derived from an EMBL/GenBank/DDBJ whole genome shotgun (WGS) entry which is preliminary data.</text>
</comment>
<sequence>MAGLSSGLALRSGNCIGFQGIARVVYFHQLSCRCIRFPAGGGSHLFFPKAFRVAAVPASVRIGLIYLVLASVWIWGSDWLALQLLGDPAAVTQAQSLKGELFVLFTAALLFWLIGREERVQARVQDELKRTRSQLEHFIDTSASIIYALVPDTAAADGWRLSYVSGNVLRLTGYAPADWLERTGFWFEHVHPDDRPRVQQAQRQLHETGELRQRYRFQHRDGSYRWIDDQQQLCCGADGQPLEIVGSWGDVTEQEQTQQALRDRQVKLDAFLTHAPAALAMFNREMRYLFASQRWIRDFQLGAVSDLIGRSHYELCPDMPPHWKEAHQRAFAGETVRREEEFYRLPDGSERWLRWRVKPCESVNGRVESIIILAEDITQHKRDQEQLRAEKRRWRFAVDGSDIGLWDWNVSASTVFFSSCWKTMLGYSEHEIGDQLCEWESRVHPDDKAQVMADVGRHLSGEVDFYANEHRVLCKDGSYKWILDRGRVVERGPEGQPLRMIGTHTDLTALKLREQALALNASLFMNSSEGIVICDGDNSILSVNRAFSDITGYSADEVLGRQPSLLRSGQQTPDFYRDMWRQILEAGRWQGEILNRRKDGESFLAWLTISLVRDQDGQVRNYYGIFHDITQRKQAEARISQLTHYDALTGLPNRALLRDRIESQLAQARPGQGALALMFIDVDRFKYINDSLGHRAGDALLVEIASRLVQTVQPQDTVSRMGGDEFTLLLPQIDAEGAAHLAQKIIARISAPCQFEGMELIVTPSIGIAMFPGDGREVDALLQAGDTAMYRAKAAGGANFQFYEPGMHLSASRTLQLENALRWALGRHELALHYQPQIELKTRRVTGCEALLRWTHPQLGMIPPSEFMPIAEASGLILPIGEWVLRTAVAQNRAWQQAGLAPTLMAVNVSSVQFRQTQFPELVRAVLDEAGLPPGWLELELTESVVSADPEAAIRIMEQLDLLGVQLSVDDFGTGYSSLSYLKRFPIDKLKIDQSFVRDLDSDPGSALIVSGVIAMARALGLKTIAEGVETAEQAATLAREGSDEVQGYWYAKPMPAEQYERWLRDYLSAARAPGMVLTED</sequence>
<dbReference type="PROSITE" id="PS50113">
    <property type="entry name" value="PAC"/>
    <property type="match status" value="4"/>
</dbReference>
<dbReference type="PANTHER" id="PTHR44757:SF2">
    <property type="entry name" value="BIOFILM ARCHITECTURE MAINTENANCE PROTEIN MBAA"/>
    <property type="match status" value="1"/>
</dbReference>
<dbReference type="SMART" id="SM00086">
    <property type="entry name" value="PAC"/>
    <property type="match status" value="4"/>
</dbReference>
<dbReference type="InterPro" id="IPR000160">
    <property type="entry name" value="GGDEF_dom"/>
</dbReference>
<evidence type="ECO:0000259" key="5">
    <source>
        <dbReference type="PROSITE" id="PS50887"/>
    </source>
</evidence>
<feature type="domain" description="PAS" evidence="2">
    <location>
        <begin position="390"/>
        <end position="462"/>
    </location>
</feature>
<dbReference type="SMART" id="SM00091">
    <property type="entry name" value="PAS"/>
    <property type="match status" value="4"/>
</dbReference>
<name>A0A2S9KHW4_9BURK</name>
<dbReference type="SMART" id="SM00267">
    <property type="entry name" value="GGDEF"/>
    <property type="match status" value="1"/>
</dbReference>
<dbReference type="Pfam" id="PF13426">
    <property type="entry name" value="PAS_9"/>
    <property type="match status" value="1"/>
</dbReference>
<dbReference type="Pfam" id="PF00990">
    <property type="entry name" value="GGDEF"/>
    <property type="match status" value="1"/>
</dbReference>
<organism evidence="6 7">
    <name type="scientific">Malikia spinosa</name>
    <dbReference type="NCBI Taxonomy" id="86180"/>
    <lineage>
        <taxon>Bacteria</taxon>
        <taxon>Pseudomonadati</taxon>
        <taxon>Pseudomonadota</taxon>
        <taxon>Betaproteobacteria</taxon>
        <taxon>Burkholderiales</taxon>
        <taxon>Comamonadaceae</taxon>
        <taxon>Malikia</taxon>
    </lineage>
</organism>
<reference evidence="6 7" key="1">
    <citation type="submission" date="2018-03" db="EMBL/GenBank/DDBJ databases">
        <title>Comparative genomics illustrates the genes involved in a hyperalkaliphilic mechanisms of Serpentinomonas isolated from highly-alkaline calcium-rich serpentinized springs.</title>
        <authorList>
            <person name="Suzuki S."/>
            <person name="Ishii S."/>
            <person name="Walworth N."/>
            <person name="Bird L."/>
            <person name="Kuenen J.G."/>
            <person name="Nealson K.H."/>
        </authorList>
    </citation>
    <scope>NUCLEOTIDE SEQUENCE [LARGE SCALE GENOMIC DNA]</scope>
    <source>
        <strain evidence="6 7">83</strain>
    </source>
</reference>
<dbReference type="GO" id="GO:0071111">
    <property type="term" value="F:cyclic-guanylate-specific phosphodiesterase activity"/>
    <property type="evidence" value="ECO:0007669"/>
    <property type="project" value="UniProtKB-EC"/>
</dbReference>
<dbReference type="Pfam" id="PF08448">
    <property type="entry name" value="PAS_4"/>
    <property type="match status" value="1"/>
</dbReference>
<dbReference type="PROSITE" id="PS50112">
    <property type="entry name" value="PAS"/>
    <property type="match status" value="3"/>
</dbReference>
<dbReference type="CDD" id="cd01948">
    <property type="entry name" value="EAL"/>
    <property type="match status" value="1"/>
</dbReference>
<accession>A0A2S9KHW4</accession>
<dbReference type="Pfam" id="PF00563">
    <property type="entry name" value="EAL"/>
    <property type="match status" value="1"/>
</dbReference>
<dbReference type="InterPro" id="IPR001633">
    <property type="entry name" value="EAL_dom"/>
</dbReference>
<evidence type="ECO:0000259" key="3">
    <source>
        <dbReference type="PROSITE" id="PS50113"/>
    </source>
</evidence>
<dbReference type="SMART" id="SM00052">
    <property type="entry name" value="EAL"/>
    <property type="match status" value="1"/>
</dbReference>
<proteinExistence type="predicted"/>
<dbReference type="InterPro" id="IPR052155">
    <property type="entry name" value="Biofilm_reg_signaling"/>
</dbReference>
<dbReference type="Gene3D" id="3.20.20.450">
    <property type="entry name" value="EAL domain"/>
    <property type="match status" value="1"/>
</dbReference>
<feature type="domain" description="EAL" evidence="4">
    <location>
        <begin position="814"/>
        <end position="1068"/>
    </location>
</feature>
<dbReference type="PROSITE" id="PS50883">
    <property type="entry name" value="EAL"/>
    <property type="match status" value="1"/>
</dbReference>
<feature type="domain" description="GGDEF" evidence="5">
    <location>
        <begin position="673"/>
        <end position="805"/>
    </location>
</feature>
<evidence type="ECO:0000313" key="7">
    <source>
        <dbReference type="Proteomes" id="UP000238326"/>
    </source>
</evidence>
<gene>
    <name evidence="6" type="ORF">C6P61_03495</name>
</gene>
<dbReference type="PROSITE" id="PS50887">
    <property type="entry name" value="GGDEF"/>
    <property type="match status" value="1"/>
</dbReference>
<dbReference type="CDD" id="cd01949">
    <property type="entry name" value="GGDEF"/>
    <property type="match status" value="1"/>
</dbReference>
<feature type="domain" description="PAC" evidence="3">
    <location>
        <begin position="466"/>
        <end position="519"/>
    </location>
</feature>
<dbReference type="Proteomes" id="UP000238326">
    <property type="component" value="Unassembled WGS sequence"/>
</dbReference>
<evidence type="ECO:0000313" key="6">
    <source>
        <dbReference type="EMBL" id="PRD69955.1"/>
    </source>
</evidence>
<evidence type="ECO:0000256" key="1">
    <source>
        <dbReference type="ARBA" id="ARBA00051114"/>
    </source>
</evidence>
<evidence type="ECO:0000259" key="4">
    <source>
        <dbReference type="PROSITE" id="PS50883"/>
    </source>
</evidence>
<dbReference type="Pfam" id="PF08447">
    <property type="entry name" value="PAS_3"/>
    <property type="match status" value="2"/>
</dbReference>
<dbReference type="CDD" id="cd00130">
    <property type="entry name" value="PAS"/>
    <property type="match status" value="4"/>
</dbReference>
<dbReference type="SUPFAM" id="SSF55785">
    <property type="entry name" value="PYP-like sensor domain (PAS domain)"/>
    <property type="match status" value="4"/>
</dbReference>
<evidence type="ECO:0008006" key="8">
    <source>
        <dbReference type="Google" id="ProtNLM"/>
    </source>
</evidence>
<feature type="domain" description="PAC" evidence="3">
    <location>
        <begin position="211"/>
        <end position="263"/>
    </location>
</feature>
<dbReference type="InterPro" id="IPR029787">
    <property type="entry name" value="Nucleotide_cyclase"/>
</dbReference>
<dbReference type="EMBL" id="PVLR01000008">
    <property type="protein sequence ID" value="PRD69955.1"/>
    <property type="molecule type" value="Genomic_DNA"/>
</dbReference>
<dbReference type="GO" id="GO:0071732">
    <property type="term" value="P:cellular response to nitric oxide"/>
    <property type="evidence" value="ECO:0007669"/>
    <property type="project" value="UniProtKB-ARBA"/>
</dbReference>
<dbReference type="InterPro" id="IPR043128">
    <property type="entry name" value="Rev_trsase/Diguanyl_cyclase"/>
</dbReference>
<feature type="domain" description="PAS" evidence="2">
    <location>
        <begin position="513"/>
        <end position="587"/>
    </location>
</feature>
<comment type="catalytic activity">
    <reaction evidence="1">
        <text>3',3'-c-di-GMP + H2O = 5'-phosphoguanylyl(3'-&gt;5')guanosine + H(+)</text>
        <dbReference type="Rhea" id="RHEA:24902"/>
        <dbReference type="ChEBI" id="CHEBI:15377"/>
        <dbReference type="ChEBI" id="CHEBI:15378"/>
        <dbReference type="ChEBI" id="CHEBI:58754"/>
        <dbReference type="ChEBI" id="CHEBI:58805"/>
        <dbReference type="EC" id="3.1.4.52"/>
    </reaction>
    <physiologicalReaction direction="left-to-right" evidence="1">
        <dbReference type="Rhea" id="RHEA:24903"/>
    </physiologicalReaction>
</comment>
<feature type="domain" description="PAS" evidence="2">
    <location>
        <begin position="131"/>
        <end position="209"/>
    </location>
</feature>
<dbReference type="NCBIfam" id="TIGR00254">
    <property type="entry name" value="GGDEF"/>
    <property type="match status" value="1"/>
</dbReference>
<dbReference type="AlphaFoldDB" id="A0A2S9KHW4"/>
<dbReference type="InterPro" id="IPR000014">
    <property type="entry name" value="PAS"/>
</dbReference>
<dbReference type="InterPro" id="IPR035965">
    <property type="entry name" value="PAS-like_dom_sf"/>
</dbReference>
<protein>
    <recommendedName>
        <fullName evidence="8">EAL domain-containing protein</fullName>
    </recommendedName>
</protein>
<dbReference type="InterPro" id="IPR000700">
    <property type="entry name" value="PAS-assoc_C"/>
</dbReference>
<dbReference type="InterPro" id="IPR035919">
    <property type="entry name" value="EAL_sf"/>
</dbReference>
<dbReference type="FunFam" id="3.20.20.450:FF:000001">
    <property type="entry name" value="Cyclic di-GMP phosphodiesterase yahA"/>
    <property type="match status" value="1"/>
</dbReference>
<feature type="domain" description="PAC" evidence="3">
    <location>
        <begin position="589"/>
        <end position="641"/>
    </location>
</feature>
<dbReference type="SUPFAM" id="SSF141868">
    <property type="entry name" value="EAL domain-like"/>
    <property type="match status" value="1"/>
</dbReference>
<dbReference type="Gene3D" id="3.30.450.20">
    <property type="entry name" value="PAS domain"/>
    <property type="match status" value="4"/>
</dbReference>